<protein>
    <submittedName>
        <fullName evidence="1">Uncharacterized protein</fullName>
    </submittedName>
</protein>
<evidence type="ECO:0000313" key="1">
    <source>
        <dbReference type="EMBL" id="CUS07447.1"/>
    </source>
</evidence>
<dbReference type="Proteomes" id="UP001412239">
    <property type="component" value="Unassembled WGS sequence"/>
</dbReference>
<proteinExistence type="predicted"/>
<reference evidence="1" key="1">
    <citation type="submission" date="2015-10" db="EMBL/GenBank/DDBJ databases">
        <authorList>
            <person name="Regsiter A."/>
            <person name="william w."/>
        </authorList>
    </citation>
    <scope>NUCLEOTIDE SEQUENCE</scope>
    <source>
        <strain evidence="1">Montdore</strain>
    </source>
</reference>
<accession>A0A292PLS8</accession>
<sequence length="113" mass="12933">MRWGWNTRRRMDGWREVRIATSFTVLYCNCGIHTVRYGGVQIIFNMSIPGLNSGLKRKEISGGSCVAHVFVFSAPLRYSSTGRLHSTVVYHLINSRGSSPGYDIRLRYYRDTP</sequence>
<gene>
    <name evidence="1" type="ORF">GSTUAT00008464001</name>
</gene>
<evidence type="ECO:0000313" key="2">
    <source>
        <dbReference type="Proteomes" id="UP001412239"/>
    </source>
</evidence>
<dbReference type="EMBL" id="LN891208">
    <property type="protein sequence ID" value="CUS07447.1"/>
    <property type="molecule type" value="Genomic_DNA"/>
</dbReference>
<keyword evidence="2" id="KW-1185">Reference proteome</keyword>
<feature type="non-terminal residue" evidence="1">
    <location>
        <position position="113"/>
    </location>
</feature>
<name>A0A292PLS8_9PEZI</name>
<organism evidence="1 2">
    <name type="scientific">Tuber aestivum</name>
    <name type="common">summer truffle</name>
    <dbReference type="NCBI Taxonomy" id="59557"/>
    <lineage>
        <taxon>Eukaryota</taxon>
        <taxon>Fungi</taxon>
        <taxon>Dikarya</taxon>
        <taxon>Ascomycota</taxon>
        <taxon>Pezizomycotina</taxon>
        <taxon>Pezizomycetes</taxon>
        <taxon>Pezizales</taxon>
        <taxon>Tuberaceae</taxon>
        <taxon>Tuber</taxon>
    </lineage>
</organism>
<dbReference type="AlphaFoldDB" id="A0A292PLS8"/>